<protein>
    <submittedName>
        <fullName evidence="2">Uncharacterized protein</fullName>
    </submittedName>
</protein>
<comment type="caution">
    <text evidence="2">The sequence shown here is derived from an EMBL/GenBank/DDBJ whole genome shotgun (WGS) entry which is preliminary data.</text>
</comment>
<gene>
    <name evidence="2" type="ORF">V6N11_021229</name>
</gene>
<feature type="signal peptide" evidence="1">
    <location>
        <begin position="1"/>
        <end position="25"/>
    </location>
</feature>
<proteinExistence type="predicted"/>
<name>A0ABR2NLT9_9ROSI</name>
<evidence type="ECO:0000313" key="3">
    <source>
        <dbReference type="Proteomes" id="UP001396334"/>
    </source>
</evidence>
<keyword evidence="3" id="KW-1185">Reference proteome</keyword>
<feature type="chain" id="PRO_5045438437" evidence="1">
    <location>
        <begin position="26"/>
        <end position="120"/>
    </location>
</feature>
<dbReference type="PANTHER" id="PTHR36313:SF1">
    <property type="entry name" value="PROTEIN GOLVEN 11-RELATED"/>
    <property type="match status" value="1"/>
</dbReference>
<dbReference type="Proteomes" id="UP001396334">
    <property type="component" value="Unassembled WGS sequence"/>
</dbReference>
<reference evidence="2 3" key="1">
    <citation type="journal article" date="2024" name="G3 (Bethesda)">
        <title>Genome assembly of Hibiscus sabdariffa L. provides insights into metabolisms of medicinal natural products.</title>
        <authorList>
            <person name="Kim T."/>
        </authorList>
    </citation>
    <scope>NUCLEOTIDE SEQUENCE [LARGE SCALE GENOMIC DNA]</scope>
    <source>
        <strain evidence="2">TK-2024</strain>
        <tissue evidence="2">Old leaves</tissue>
    </source>
</reference>
<organism evidence="2 3">
    <name type="scientific">Hibiscus sabdariffa</name>
    <name type="common">roselle</name>
    <dbReference type="NCBI Taxonomy" id="183260"/>
    <lineage>
        <taxon>Eukaryota</taxon>
        <taxon>Viridiplantae</taxon>
        <taxon>Streptophyta</taxon>
        <taxon>Embryophyta</taxon>
        <taxon>Tracheophyta</taxon>
        <taxon>Spermatophyta</taxon>
        <taxon>Magnoliopsida</taxon>
        <taxon>eudicotyledons</taxon>
        <taxon>Gunneridae</taxon>
        <taxon>Pentapetalae</taxon>
        <taxon>rosids</taxon>
        <taxon>malvids</taxon>
        <taxon>Malvales</taxon>
        <taxon>Malvaceae</taxon>
        <taxon>Malvoideae</taxon>
        <taxon>Hibiscus</taxon>
    </lineage>
</organism>
<accession>A0ABR2NLT9</accession>
<dbReference type="EMBL" id="JBBPBN010000124">
    <property type="protein sequence ID" value="KAK8977141.1"/>
    <property type="molecule type" value="Genomic_DNA"/>
</dbReference>
<evidence type="ECO:0000256" key="1">
    <source>
        <dbReference type="SAM" id="SignalP"/>
    </source>
</evidence>
<keyword evidence="1" id="KW-0732">Signal</keyword>
<dbReference type="InterPro" id="IPR038804">
    <property type="entry name" value="RGF3"/>
</dbReference>
<sequence>MAAEKIIKFLSILLLFASLISFAQANQDSNQKAIPTGKELVHGADEHAANKSWVIRGRKLMVQVKMSGGSSSTAAKLSRCGGRCEQITVDLSDEADDHQSGFVAFNADYHAPRHHPPKNN</sequence>
<evidence type="ECO:0000313" key="2">
    <source>
        <dbReference type="EMBL" id="KAK8977141.1"/>
    </source>
</evidence>
<dbReference type="PANTHER" id="PTHR36313">
    <property type="entry name" value="ROOT MERISTEM GROWTH FACTOR 2"/>
    <property type="match status" value="1"/>
</dbReference>